<feature type="region of interest" description="Disordered" evidence="1">
    <location>
        <begin position="21"/>
        <end position="128"/>
    </location>
</feature>
<dbReference type="EMBL" id="LR899679">
    <property type="protein sequence ID" value="CAD7241675.1"/>
    <property type="molecule type" value="Genomic_DNA"/>
</dbReference>
<proteinExistence type="predicted"/>
<sequence>MRVILQGRERAQGYDTIDLGDRVIHVQKKPPRVTSQPAQPDLVEPQPTPTDPHPAPTDPHPTPTDPQPIPAETKPATAETQPTTVEPSGTPSNPQPTPTNPEPPPAKPEPASTSSPPPSSSSPSTDSDRFHQAVVIGADIPEPGILYQDNPRPDTSLETLLTSVITSYLRMIYSLLEITLRRFRETPPRMNLWNPLHLRFPFVPPPKI</sequence>
<dbReference type="Proteomes" id="UP000677054">
    <property type="component" value="Unassembled WGS sequence"/>
</dbReference>
<dbReference type="EMBL" id="CAJPEV010000162">
    <property type="protein sequence ID" value="CAG0881636.1"/>
    <property type="molecule type" value="Genomic_DNA"/>
</dbReference>
<gene>
    <name evidence="2" type="ORF">DSTB1V02_LOCUS1657</name>
</gene>
<evidence type="ECO:0000256" key="1">
    <source>
        <dbReference type="SAM" id="MobiDB-lite"/>
    </source>
</evidence>
<accession>A0A7R8X2V0</accession>
<feature type="compositionally biased region" description="Pro residues" evidence="1">
    <location>
        <begin position="46"/>
        <end position="69"/>
    </location>
</feature>
<dbReference type="PRINTS" id="PR01217">
    <property type="entry name" value="PRICHEXTENSN"/>
</dbReference>
<dbReference type="AlphaFoldDB" id="A0A7R8X2V0"/>
<organism evidence="2">
    <name type="scientific">Darwinula stevensoni</name>
    <dbReference type="NCBI Taxonomy" id="69355"/>
    <lineage>
        <taxon>Eukaryota</taxon>
        <taxon>Metazoa</taxon>
        <taxon>Ecdysozoa</taxon>
        <taxon>Arthropoda</taxon>
        <taxon>Crustacea</taxon>
        <taxon>Oligostraca</taxon>
        <taxon>Ostracoda</taxon>
        <taxon>Podocopa</taxon>
        <taxon>Podocopida</taxon>
        <taxon>Darwinulocopina</taxon>
        <taxon>Darwinuloidea</taxon>
        <taxon>Darwinulidae</taxon>
        <taxon>Darwinula</taxon>
    </lineage>
</organism>
<evidence type="ECO:0000313" key="2">
    <source>
        <dbReference type="EMBL" id="CAD7241675.1"/>
    </source>
</evidence>
<protein>
    <submittedName>
        <fullName evidence="2">Uncharacterized protein</fullName>
    </submittedName>
</protein>
<feature type="compositionally biased region" description="Pro residues" evidence="1">
    <location>
        <begin position="93"/>
        <end position="108"/>
    </location>
</feature>
<name>A0A7R8X2V0_9CRUS</name>
<keyword evidence="3" id="KW-1185">Reference proteome</keyword>
<reference evidence="2" key="1">
    <citation type="submission" date="2020-11" db="EMBL/GenBank/DDBJ databases">
        <authorList>
            <person name="Tran Van P."/>
        </authorList>
    </citation>
    <scope>NUCLEOTIDE SEQUENCE</scope>
</reference>
<evidence type="ECO:0000313" key="3">
    <source>
        <dbReference type="Proteomes" id="UP000677054"/>
    </source>
</evidence>